<dbReference type="InterPro" id="IPR002142">
    <property type="entry name" value="Peptidase_S49"/>
</dbReference>
<dbReference type="CDD" id="cd07023">
    <property type="entry name" value="S49_Sppa_N_C"/>
    <property type="match status" value="1"/>
</dbReference>
<dbReference type="AlphaFoldDB" id="A0ABD3Q1V7"/>
<organism evidence="6 7">
    <name type="scientific">Cyclotella atomus</name>
    <dbReference type="NCBI Taxonomy" id="382360"/>
    <lineage>
        <taxon>Eukaryota</taxon>
        <taxon>Sar</taxon>
        <taxon>Stramenopiles</taxon>
        <taxon>Ochrophyta</taxon>
        <taxon>Bacillariophyta</taxon>
        <taxon>Coscinodiscophyceae</taxon>
        <taxon>Thalassiosirophycidae</taxon>
        <taxon>Stephanodiscales</taxon>
        <taxon>Stephanodiscaceae</taxon>
        <taxon>Cyclotella</taxon>
    </lineage>
</organism>
<comment type="caution">
    <text evidence="6">The sequence shown here is derived from an EMBL/GenBank/DDBJ whole genome shotgun (WGS) entry which is preliminary data.</text>
</comment>
<dbReference type="GO" id="GO:0006508">
    <property type="term" value="P:proteolysis"/>
    <property type="evidence" value="ECO:0007669"/>
    <property type="project" value="UniProtKB-KW"/>
</dbReference>
<dbReference type="InterPro" id="IPR029045">
    <property type="entry name" value="ClpP/crotonase-like_dom_sf"/>
</dbReference>
<keyword evidence="3" id="KW-0378">Hydrolase</keyword>
<name>A0ABD3Q1V7_9STRA</name>
<protein>
    <recommendedName>
        <fullName evidence="5">Peptidase S49 domain-containing protein</fullName>
    </recommendedName>
</protein>
<proteinExistence type="inferred from homology"/>
<dbReference type="Gene3D" id="3.90.226.10">
    <property type="entry name" value="2-enoyl-CoA Hydratase, Chain A, domain 1"/>
    <property type="match status" value="3"/>
</dbReference>
<feature type="domain" description="Peptidase S49" evidence="5">
    <location>
        <begin position="510"/>
        <end position="652"/>
    </location>
</feature>
<dbReference type="GO" id="GO:0008236">
    <property type="term" value="F:serine-type peptidase activity"/>
    <property type="evidence" value="ECO:0007669"/>
    <property type="project" value="UniProtKB-KW"/>
</dbReference>
<dbReference type="PANTHER" id="PTHR33209">
    <property type="entry name" value="PROTEASE 4"/>
    <property type="match status" value="1"/>
</dbReference>
<keyword evidence="2" id="KW-0645">Protease</keyword>
<evidence type="ECO:0000313" key="6">
    <source>
        <dbReference type="EMBL" id="KAL3793931.1"/>
    </source>
</evidence>
<evidence type="ECO:0000256" key="3">
    <source>
        <dbReference type="ARBA" id="ARBA00022801"/>
    </source>
</evidence>
<keyword evidence="4" id="KW-0720">Serine protease</keyword>
<dbReference type="SUPFAM" id="SSF52096">
    <property type="entry name" value="ClpP/crotonase"/>
    <property type="match status" value="1"/>
</dbReference>
<evidence type="ECO:0000256" key="1">
    <source>
        <dbReference type="ARBA" id="ARBA00008683"/>
    </source>
</evidence>
<evidence type="ECO:0000256" key="4">
    <source>
        <dbReference type="ARBA" id="ARBA00022825"/>
    </source>
</evidence>
<evidence type="ECO:0000256" key="2">
    <source>
        <dbReference type="ARBA" id="ARBA00022670"/>
    </source>
</evidence>
<dbReference type="InterPro" id="IPR047272">
    <property type="entry name" value="S49_SppA_C"/>
</dbReference>
<keyword evidence="7" id="KW-1185">Reference proteome</keyword>
<feature type="domain" description="Peptidase S49" evidence="5">
    <location>
        <begin position="207"/>
        <end position="330"/>
    </location>
</feature>
<dbReference type="Pfam" id="PF01343">
    <property type="entry name" value="Peptidase_S49"/>
    <property type="match status" value="2"/>
</dbReference>
<gene>
    <name evidence="6" type="ORF">ACHAWO_002311</name>
</gene>
<evidence type="ECO:0000313" key="7">
    <source>
        <dbReference type="Proteomes" id="UP001530400"/>
    </source>
</evidence>
<dbReference type="Proteomes" id="UP001530400">
    <property type="component" value="Unassembled WGS sequence"/>
</dbReference>
<comment type="similarity">
    <text evidence="1">Belongs to the peptidase S49 family.</text>
</comment>
<sequence>MAASESARPAARKPSQFRGGATFIGGKLVSSLKFIGKTGAVVAIAGLAWHSVERHNVNQFFDENLTIEVDQDGEKKIKPMKRVLVLPFDNLKLVEERKSGGLDINGILKRASKQPTINMEIKELVDIIHKAAADPNITALYADFGEGMRYPLDYAHIEEIRNAIRIFNESHRVHRSPNVDHNPVFAMARNGDPKVSLAFGHSFGWSEYFLASSFTNVYLQPRGHLLLSGSGSSNIFMRDMLNKYGIKAHIFKHGDFKNAPNSFSERGYTKAHAENVRSMVSSIDSTIKSCIQNSRALNFDDVMWKSISEYGHLTAANAKEIGLVNALPSVSPLCFMLKANKLVKEKAMLEEKFGLDIASNTFNSTDAVSVVKYKQMLDKRSKIEKLGKEINSKLQRLSELSTATSLLLSSFGFCLDKSSKKEKIAVVTVNGSIDNTVSYRVNQSIQKIRDDKEVKCLVLRVNSPGGSVVSSEAILEELKTLRVVRYLPVAFILDHCLNCQLNSVLFFLNSQPVICSMGSYAASGGYYISTNSKRIFAQPTTLTGSIGVFLIKFDATNFAKSYGICSDYYPYGNHGAAAGPLTPLTPGTKANLERLCLNFYDYFKQIVADARSMSDDEVENVAQGRVWTGEQAKEVGLIDALGGLDRAISYAKCTYTNNENVTVEHWPKNSFSLESLPGLLASLTTTNFTSAIRALFDNETIDQSSIDFLISNLSQSKLADRPHLMLAMDEMTALELIVRGE</sequence>
<evidence type="ECO:0000259" key="5">
    <source>
        <dbReference type="Pfam" id="PF01343"/>
    </source>
</evidence>
<reference evidence="6 7" key="1">
    <citation type="submission" date="2024-10" db="EMBL/GenBank/DDBJ databases">
        <title>Updated reference genomes for cyclostephanoid diatoms.</title>
        <authorList>
            <person name="Roberts W.R."/>
            <person name="Alverson A.J."/>
        </authorList>
    </citation>
    <scope>NUCLEOTIDE SEQUENCE [LARGE SCALE GENOMIC DNA]</scope>
    <source>
        <strain evidence="6 7">AJA010-31</strain>
    </source>
</reference>
<dbReference type="EMBL" id="JALLPJ020000376">
    <property type="protein sequence ID" value="KAL3793931.1"/>
    <property type="molecule type" value="Genomic_DNA"/>
</dbReference>
<accession>A0ABD3Q1V7</accession>
<dbReference type="PANTHER" id="PTHR33209:SF1">
    <property type="entry name" value="PEPTIDASE S49 DOMAIN-CONTAINING PROTEIN"/>
    <property type="match status" value="1"/>
</dbReference>